<gene>
    <name evidence="7" type="ORF">XA68_14221</name>
</gene>
<dbReference type="EMBL" id="LAZP02000334">
    <property type="protein sequence ID" value="PFH58051.1"/>
    <property type="molecule type" value="Genomic_DNA"/>
</dbReference>
<feature type="chain" id="PRO_5011976036" evidence="6">
    <location>
        <begin position="20"/>
        <end position="893"/>
    </location>
</feature>
<dbReference type="Gene3D" id="3.90.210.10">
    <property type="entry name" value="Heat-Labile Enterotoxin, subunit A"/>
    <property type="match status" value="1"/>
</dbReference>
<accession>A0A2A9PAL9</accession>
<evidence type="ECO:0000256" key="5">
    <source>
        <dbReference type="SAM" id="MobiDB-lite"/>
    </source>
</evidence>
<keyword evidence="8" id="KW-1185">Reference proteome</keyword>
<name>A0A2A9PAL9_OPHUN</name>
<keyword evidence="4" id="KW-1015">Disulfide bond</keyword>
<reference evidence="7 8" key="1">
    <citation type="journal article" date="2015" name="BMC Genomics">
        <title>Gene expression during zombie ant biting behavior reflects the complexity underlying fungal parasitic behavioral manipulation.</title>
        <authorList>
            <person name="de Bekker C."/>
            <person name="Ohm R.A."/>
            <person name="Loreto R.G."/>
            <person name="Sebastian A."/>
            <person name="Albert I."/>
            <person name="Merrow M."/>
            <person name="Brachmann A."/>
            <person name="Hughes D.P."/>
        </authorList>
    </citation>
    <scope>NUCLEOTIDE SEQUENCE [LARGE SCALE GENOMIC DNA]</scope>
    <source>
        <strain evidence="7 8">SC16a</strain>
    </source>
</reference>
<feature type="region of interest" description="Disordered" evidence="5">
    <location>
        <begin position="34"/>
        <end position="53"/>
    </location>
</feature>
<sequence length="893" mass="99655">MHRFVVVTFLLLLRGLAYRRPSGALFKRQVSAKDDSRAVPGSPAPNPKSDRLKDFTTSLSEQGIRVVGPKVEVVFRGDSRTMSQIKQAGGMSSRMVEYMNNNVDIPLKDLESGLSMWDHVHKANFDKTFFVSVSESPAVAKEFATNQGKRSGRIWFIHATENMLSVEKTLGPWVPKNAVGSKDYVRTEFEFATLGPIDLKQIKGYVEVEANKKITPDMMDKWMRGETPAGFKPNPDYDKDLFLGRAARLVSQPVFAGFPKDHKAWNDAQNKRYKDKSRVEAFARFWKSYCGGPRLQKRDGRQSCDIKLLRSAQKGLQLRKERFSTKLATKRLQYTGGSLLLAADQVLHVGRNRLIAGLKRSLKPSLPDFSTGLLKMRQSKMKPKTFLKGSSFLVDIAFSAIEVWEAFTTNTTGLQKAGALAAAAIDLTVPIPGLSCFTSMATHGPNAINFLSCALVTGAMILSPALGLTFLAALMAVQLGGSYEGHHSLSLPYLLEDRDALWRRKIDSLADFILSPNFTQLVEANFAIPTTAILYASAEATAGLYLAAAEADEEIKASRDQMAAEITVQTCERIERERNNTVHRMDLFLNELERNVSRQLGDSYLEFARKRFSDDLAKNGQLLEQFRTSPNLEYRIEVALKNKKDVGRDTLDRLASKPISGNSQYNLADVFSSTKAGNRTWQTVVRGILAQPKFRCDHLMADHQGLMNLVREDCRKYPSPGCIWSDEREPKVIDCHDEGIFTEQSILNNMANGKLACGADANFWYWRMGNLANCVVDDDSDSHLNCTHYGRNLDSMPKPTLDKAVASGLIVNPPPEMATVDCYVEDLTEKKWLLSAISHGDVECGTPQDYWMWQGAWLKRCTNGTCHLHNPEYMSEDIAKGAILNGVVPDRSP</sequence>
<dbReference type="InterPro" id="IPR001144">
    <property type="entry name" value="Enterotoxin_A"/>
</dbReference>
<keyword evidence="3" id="KW-0843">Virulence</keyword>
<keyword evidence="2 6" id="KW-0732">Signal</keyword>
<keyword evidence="1" id="KW-0800">Toxin</keyword>
<dbReference type="SUPFAM" id="SSF56399">
    <property type="entry name" value="ADP-ribosylation"/>
    <property type="match status" value="1"/>
</dbReference>
<evidence type="ECO:0000256" key="2">
    <source>
        <dbReference type="ARBA" id="ARBA00022729"/>
    </source>
</evidence>
<dbReference type="AlphaFoldDB" id="A0A2A9PAL9"/>
<organism evidence="7 8">
    <name type="scientific">Ophiocordyceps unilateralis</name>
    <name type="common">Zombie-ant fungus</name>
    <name type="synonym">Torrubia unilateralis</name>
    <dbReference type="NCBI Taxonomy" id="268505"/>
    <lineage>
        <taxon>Eukaryota</taxon>
        <taxon>Fungi</taxon>
        <taxon>Dikarya</taxon>
        <taxon>Ascomycota</taxon>
        <taxon>Pezizomycotina</taxon>
        <taxon>Sordariomycetes</taxon>
        <taxon>Hypocreomycetidae</taxon>
        <taxon>Hypocreales</taxon>
        <taxon>Ophiocordycipitaceae</taxon>
        <taxon>Ophiocordyceps</taxon>
    </lineage>
</organism>
<evidence type="ECO:0000313" key="8">
    <source>
        <dbReference type="Proteomes" id="UP000037136"/>
    </source>
</evidence>
<dbReference type="STRING" id="268505.A0A2A9PAL9"/>
<dbReference type="GO" id="GO:0090729">
    <property type="term" value="F:toxin activity"/>
    <property type="evidence" value="ECO:0007669"/>
    <property type="project" value="UniProtKB-KW"/>
</dbReference>
<dbReference type="OrthoDB" id="10687593at2759"/>
<evidence type="ECO:0000256" key="6">
    <source>
        <dbReference type="SAM" id="SignalP"/>
    </source>
</evidence>
<dbReference type="Pfam" id="PF01375">
    <property type="entry name" value="Enterotoxin_a"/>
    <property type="match status" value="1"/>
</dbReference>
<dbReference type="Proteomes" id="UP000037136">
    <property type="component" value="Unassembled WGS sequence"/>
</dbReference>
<comment type="caution">
    <text evidence="7">The sequence shown here is derived from an EMBL/GenBank/DDBJ whole genome shotgun (WGS) entry which is preliminary data.</text>
</comment>
<evidence type="ECO:0000256" key="3">
    <source>
        <dbReference type="ARBA" id="ARBA00023026"/>
    </source>
</evidence>
<evidence type="ECO:0000313" key="7">
    <source>
        <dbReference type="EMBL" id="PFH58051.1"/>
    </source>
</evidence>
<feature type="signal peptide" evidence="6">
    <location>
        <begin position="1"/>
        <end position="19"/>
    </location>
</feature>
<evidence type="ECO:0000256" key="1">
    <source>
        <dbReference type="ARBA" id="ARBA00022656"/>
    </source>
</evidence>
<proteinExistence type="predicted"/>
<reference evidence="7 8" key="2">
    <citation type="journal article" date="2017" name="Sci. Rep.">
        <title>Ant-infecting Ophiocordyceps genomes reveal a high diversity of potential behavioral manipulation genes and a possible major role for enterotoxins.</title>
        <authorList>
            <person name="de Bekker C."/>
            <person name="Ohm R.A."/>
            <person name="Evans H.C."/>
            <person name="Brachmann A."/>
            <person name="Hughes D.P."/>
        </authorList>
    </citation>
    <scope>NUCLEOTIDE SEQUENCE [LARGE SCALE GENOMIC DNA]</scope>
    <source>
        <strain evidence="7 8">SC16a</strain>
    </source>
</reference>
<evidence type="ECO:0000256" key="4">
    <source>
        <dbReference type="ARBA" id="ARBA00023157"/>
    </source>
</evidence>
<protein>
    <submittedName>
        <fullName evidence="7">Enterotoxin</fullName>
    </submittedName>
</protein>